<protein>
    <submittedName>
        <fullName evidence="1">Uncharacterized protein</fullName>
    </submittedName>
</protein>
<name>A0ACD3AH83_9AGAR</name>
<accession>A0ACD3AH83</accession>
<evidence type="ECO:0000313" key="2">
    <source>
        <dbReference type="Proteomes" id="UP000308600"/>
    </source>
</evidence>
<keyword evidence="2" id="KW-1185">Reference proteome</keyword>
<reference evidence="1 2" key="1">
    <citation type="journal article" date="2019" name="Nat. Ecol. Evol.">
        <title>Megaphylogeny resolves global patterns of mushroom evolution.</title>
        <authorList>
            <person name="Varga T."/>
            <person name="Krizsan K."/>
            <person name="Foldi C."/>
            <person name="Dima B."/>
            <person name="Sanchez-Garcia M."/>
            <person name="Sanchez-Ramirez S."/>
            <person name="Szollosi G.J."/>
            <person name="Szarkandi J.G."/>
            <person name="Papp V."/>
            <person name="Albert L."/>
            <person name="Andreopoulos W."/>
            <person name="Angelini C."/>
            <person name="Antonin V."/>
            <person name="Barry K.W."/>
            <person name="Bougher N.L."/>
            <person name="Buchanan P."/>
            <person name="Buyck B."/>
            <person name="Bense V."/>
            <person name="Catcheside P."/>
            <person name="Chovatia M."/>
            <person name="Cooper J."/>
            <person name="Damon W."/>
            <person name="Desjardin D."/>
            <person name="Finy P."/>
            <person name="Geml J."/>
            <person name="Haridas S."/>
            <person name="Hughes K."/>
            <person name="Justo A."/>
            <person name="Karasinski D."/>
            <person name="Kautmanova I."/>
            <person name="Kiss B."/>
            <person name="Kocsube S."/>
            <person name="Kotiranta H."/>
            <person name="LaButti K.M."/>
            <person name="Lechner B.E."/>
            <person name="Liimatainen K."/>
            <person name="Lipzen A."/>
            <person name="Lukacs Z."/>
            <person name="Mihaltcheva S."/>
            <person name="Morgado L.N."/>
            <person name="Niskanen T."/>
            <person name="Noordeloos M.E."/>
            <person name="Ohm R.A."/>
            <person name="Ortiz-Santana B."/>
            <person name="Ovrebo C."/>
            <person name="Racz N."/>
            <person name="Riley R."/>
            <person name="Savchenko A."/>
            <person name="Shiryaev A."/>
            <person name="Soop K."/>
            <person name="Spirin V."/>
            <person name="Szebenyi C."/>
            <person name="Tomsovsky M."/>
            <person name="Tulloss R.E."/>
            <person name="Uehling J."/>
            <person name="Grigoriev I.V."/>
            <person name="Vagvolgyi C."/>
            <person name="Papp T."/>
            <person name="Martin F.M."/>
            <person name="Miettinen O."/>
            <person name="Hibbett D.S."/>
            <person name="Nagy L.G."/>
        </authorList>
    </citation>
    <scope>NUCLEOTIDE SEQUENCE [LARGE SCALE GENOMIC DNA]</scope>
    <source>
        <strain evidence="1 2">NL-1719</strain>
    </source>
</reference>
<proteinExistence type="predicted"/>
<dbReference type="EMBL" id="ML208464">
    <property type="protein sequence ID" value="TFK64724.1"/>
    <property type="molecule type" value="Genomic_DNA"/>
</dbReference>
<evidence type="ECO:0000313" key="1">
    <source>
        <dbReference type="EMBL" id="TFK64724.1"/>
    </source>
</evidence>
<gene>
    <name evidence="1" type="ORF">BDN72DRAFT_881359</name>
</gene>
<sequence>MAGWWALLFASDALDKYLSAHSDRAIISIQFSDANFAVYFVADERICERPRTSPENGQPPGACPILLLPAEILAEIFTQVQVGESRSAASLLVMRGINRHWCAIADMTPALWSNVNIKAGQDLDAPSTFLSRSSSYPITLSISGTASTRIQTFTPEEFRAWAVKCAIILSAHIHHCRSLSIVEHWAEADTLSKLIEVLALVPAPMLQELIVTPEFTVNHPFHKLQPNIFEGGIPSVTRAQFTLTGLYHCTIPFSGITELHLGGAGDLFLSFPRFCSLVEECTQLTTLGIYNNVVEIFPQPYQRSCHLPNLLSLQIYGTMNAVSELLLCLSVPNLAELAVIPIVIEDFKLLLSRTLTEPKTLFPRVTRLFMAPTVYHSGMTEDSIYAAMTCFPNVEHLLLVNFNTKAFSYAFTSDDRGRPVPWPELRTISIRNVTEATEHTINKFLEHRATSGFPIPTIQIDPESVQVIKIRKTRPRFAYEIGDPWSGLLQHMIRSNGAGLRDLYAVVVHESDSEADN</sequence>
<dbReference type="Proteomes" id="UP000308600">
    <property type="component" value="Unassembled WGS sequence"/>
</dbReference>
<organism evidence="1 2">
    <name type="scientific">Pluteus cervinus</name>
    <dbReference type="NCBI Taxonomy" id="181527"/>
    <lineage>
        <taxon>Eukaryota</taxon>
        <taxon>Fungi</taxon>
        <taxon>Dikarya</taxon>
        <taxon>Basidiomycota</taxon>
        <taxon>Agaricomycotina</taxon>
        <taxon>Agaricomycetes</taxon>
        <taxon>Agaricomycetidae</taxon>
        <taxon>Agaricales</taxon>
        <taxon>Pluteineae</taxon>
        <taxon>Pluteaceae</taxon>
        <taxon>Pluteus</taxon>
    </lineage>
</organism>